<comment type="caution">
    <text evidence="1">The sequence shown here is derived from an EMBL/GenBank/DDBJ whole genome shotgun (WGS) entry which is preliminary data.</text>
</comment>
<name>A0ABR5VDR8_MARGR</name>
<gene>
    <name evidence="1" type="ORF">AY586_04020</name>
</gene>
<protein>
    <submittedName>
        <fullName evidence="1">Uncharacterized protein</fullName>
    </submittedName>
</protein>
<accession>A0ABR5VDR8</accession>
<dbReference type="Proteomes" id="UP000075766">
    <property type="component" value="Unassembled WGS sequence"/>
</dbReference>
<dbReference type="RefSeq" id="WP_153018712.1">
    <property type="nucleotide sequence ID" value="NZ_LSYU01000077.1"/>
</dbReference>
<sequence length="62" mass="7231">MMIRTRLQHLAESDIYYNRDTGTIDRRARIQPQPTILGLLLDLVDTYGVRIEIDAILDVFLE</sequence>
<reference evidence="1 2" key="1">
    <citation type="submission" date="2016-02" db="EMBL/GenBank/DDBJ databases">
        <title>Genome sequence of Marichromatium gracile YL-28, a purple sulfur bacterium.</title>
        <authorList>
            <person name="Zhao C."/>
            <person name="Hong X."/>
            <person name="Chen S."/>
            <person name="Yang S."/>
        </authorList>
    </citation>
    <scope>NUCLEOTIDE SEQUENCE [LARGE SCALE GENOMIC DNA]</scope>
    <source>
        <strain evidence="1 2">YL28</strain>
    </source>
</reference>
<proteinExistence type="predicted"/>
<keyword evidence="2" id="KW-1185">Reference proteome</keyword>
<organism evidence="1 2">
    <name type="scientific">Marichromatium gracile</name>
    <name type="common">Chromatium gracile</name>
    <dbReference type="NCBI Taxonomy" id="1048"/>
    <lineage>
        <taxon>Bacteria</taxon>
        <taxon>Pseudomonadati</taxon>
        <taxon>Pseudomonadota</taxon>
        <taxon>Gammaproteobacteria</taxon>
        <taxon>Chromatiales</taxon>
        <taxon>Chromatiaceae</taxon>
        <taxon>Marichromatium</taxon>
    </lineage>
</organism>
<evidence type="ECO:0000313" key="1">
    <source>
        <dbReference type="EMBL" id="KXX63846.1"/>
    </source>
</evidence>
<dbReference type="EMBL" id="LSYU01000077">
    <property type="protein sequence ID" value="KXX63846.1"/>
    <property type="molecule type" value="Genomic_DNA"/>
</dbReference>
<evidence type="ECO:0000313" key="2">
    <source>
        <dbReference type="Proteomes" id="UP000075766"/>
    </source>
</evidence>